<dbReference type="AlphaFoldDB" id="A0AAV0TKK2"/>
<proteinExistence type="predicted"/>
<accession>A0AAV0TKK2</accession>
<organism evidence="1 2">
    <name type="scientific">Peronospora farinosa</name>
    <dbReference type="NCBI Taxonomy" id="134698"/>
    <lineage>
        <taxon>Eukaryota</taxon>
        <taxon>Sar</taxon>
        <taxon>Stramenopiles</taxon>
        <taxon>Oomycota</taxon>
        <taxon>Peronosporomycetes</taxon>
        <taxon>Peronosporales</taxon>
        <taxon>Peronosporaceae</taxon>
        <taxon>Peronospora</taxon>
    </lineage>
</organism>
<sequence>MQANVQLGRKQVASSTKFQTVNGEVTSDGSAVVQFRFASLKPSAIITHRFEILEKIQDAMVIGRDIMTSLGIVLDFKKRLFSGMATTRT</sequence>
<name>A0AAV0TKK2_9STRA</name>
<dbReference type="Proteomes" id="UP001159659">
    <property type="component" value="Unassembled WGS sequence"/>
</dbReference>
<dbReference type="EMBL" id="CANTFK010000661">
    <property type="protein sequence ID" value="CAI5721676.1"/>
    <property type="molecule type" value="Genomic_DNA"/>
</dbReference>
<reference evidence="1" key="1">
    <citation type="submission" date="2022-12" db="EMBL/GenBank/DDBJ databases">
        <authorList>
            <person name="Webb A."/>
        </authorList>
    </citation>
    <scope>NUCLEOTIDE SEQUENCE</scope>
    <source>
        <strain evidence="1">Pf2</strain>
    </source>
</reference>
<evidence type="ECO:0000313" key="2">
    <source>
        <dbReference type="Proteomes" id="UP001159659"/>
    </source>
</evidence>
<comment type="caution">
    <text evidence="1">The sequence shown here is derived from an EMBL/GenBank/DDBJ whole genome shotgun (WGS) entry which is preliminary data.</text>
</comment>
<evidence type="ECO:0000313" key="1">
    <source>
        <dbReference type="EMBL" id="CAI5721676.1"/>
    </source>
</evidence>
<protein>
    <submittedName>
        <fullName evidence="1">Uncharacterized protein</fullName>
    </submittedName>
</protein>
<gene>
    <name evidence="1" type="ORF">PFR002_LOCUS4272</name>
</gene>